<evidence type="ECO:0008006" key="3">
    <source>
        <dbReference type="Google" id="ProtNLM"/>
    </source>
</evidence>
<keyword evidence="2" id="KW-1185">Reference proteome</keyword>
<accession>A0A2U3AMK4</accession>
<name>A0A2U3AMK4_9BACL</name>
<dbReference type="InterPro" id="IPR012441">
    <property type="entry name" value="DUF1643"/>
</dbReference>
<evidence type="ECO:0000313" key="2">
    <source>
        <dbReference type="Proteomes" id="UP000245938"/>
    </source>
</evidence>
<dbReference type="Proteomes" id="UP000245938">
    <property type="component" value="Unassembled WGS sequence"/>
</dbReference>
<sequence length="201" mass="23412">MSKYPANVFVDYIDQTTIAIFGKKQDVRYSLTLDNMSSNSEYYASVLLMHPSAANRHTSDALTNQLIRFLSKKDYQEITILTYFPYKVAIAEELYHLISESTLAEVLRKNHKAIRQQIKRSTVFILAWGDRPTYIPKKQFDYALRLFKNMVIEEKCQHKIHLFTYSHADSLSVSGQPANPYRKYIETIEPFDIAAIREEKS</sequence>
<dbReference type="OrthoDB" id="2456505at2"/>
<protein>
    <recommendedName>
        <fullName evidence="3">DUF1643 domain-containing protein</fullName>
    </recommendedName>
</protein>
<organism evidence="1 2">
    <name type="scientific">Kurthia sibirica</name>
    <dbReference type="NCBI Taxonomy" id="202750"/>
    <lineage>
        <taxon>Bacteria</taxon>
        <taxon>Bacillati</taxon>
        <taxon>Bacillota</taxon>
        <taxon>Bacilli</taxon>
        <taxon>Bacillales</taxon>
        <taxon>Caryophanaceae</taxon>
        <taxon>Kurthia</taxon>
    </lineage>
</organism>
<dbReference type="RefSeq" id="WP_109305510.1">
    <property type="nucleotide sequence ID" value="NZ_BJUF01000083.1"/>
</dbReference>
<evidence type="ECO:0000313" key="1">
    <source>
        <dbReference type="EMBL" id="PWI25752.1"/>
    </source>
</evidence>
<comment type="caution">
    <text evidence="1">The sequence shown here is derived from an EMBL/GenBank/DDBJ whole genome shotgun (WGS) entry which is preliminary data.</text>
</comment>
<gene>
    <name evidence="1" type="ORF">DEX24_06000</name>
</gene>
<dbReference type="Pfam" id="PF07799">
    <property type="entry name" value="DUF1643"/>
    <property type="match status" value="1"/>
</dbReference>
<dbReference type="EMBL" id="QFVR01000006">
    <property type="protein sequence ID" value="PWI25752.1"/>
    <property type="molecule type" value="Genomic_DNA"/>
</dbReference>
<proteinExistence type="predicted"/>
<dbReference type="AlphaFoldDB" id="A0A2U3AMK4"/>
<reference evidence="1 2" key="1">
    <citation type="submission" date="2018-05" db="EMBL/GenBank/DDBJ databases">
        <title>Kurthia sibirica genome sequence.</title>
        <authorList>
            <person name="Maclea K.S."/>
            <person name="Goen A.E."/>
        </authorList>
    </citation>
    <scope>NUCLEOTIDE SEQUENCE [LARGE SCALE GENOMIC DNA]</scope>
    <source>
        <strain evidence="1 2">ATCC 49154</strain>
    </source>
</reference>